<dbReference type="SMART" id="SM00345">
    <property type="entry name" value="HTH_GNTR"/>
    <property type="match status" value="1"/>
</dbReference>
<dbReference type="PROSITE" id="PS50949">
    <property type="entry name" value="HTH_GNTR"/>
    <property type="match status" value="1"/>
</dbReference>
<dbReference type="SUPFAM" id="SSF46785">
    <property type="entry name" value="Winged helix' DNA-binding domain"/>
    <property type="match status" value="1"/>
</dbReference>
<keyword evidence="2" id="KW-0663">Pyridoxal phosphate</keyword>
<dbReference type="InterPro" id="IPR036388">
    <property type="entry name" value="WH-like_DNA-bd_sf"/>
</dbReference>
<comment type="similarity">
    <text evidence="1">In the C-terminal section; belongs to the class-I pyridoxal-phosphate-dependent aminotransferase family.</text>
</comment>
<comment type="caution">
    <text evidence="8">The sequence shown here is derived from an EMBL/GenBank/DDBJ whole genome shotgun (WGS) entry which is preliminary data.</text>
</comment>
<dbReference type="EMBL" id="BAAANF010000017">
    <property type="protein sequence ID" value="GAA1700646.1"/>
    <property type="molecule type" value="Genomic_DNA"/>
</dbReference>
<evidence type="ECO:0000256" key="2">
    <source>
        <dbReference type="ARBA" id="ARBA00022898"/>
    </source>
</evidence>
<dbReference type="Gene3D" id="3.40.640.10">
    <property type="entry name" value="Type I PLP-dependent aspartate aminotransferase-like (Major domain)"/>
    <property type="match status" value="1"/>
</dbReference>
<evidence type="ECO:0000256" key="4">
    <source>
        <dbReference type="ARBA" id="ARBA00023125"/>
    </source>
</evidence>
<proteinExistence type="inferred from homology"/>
<dbReference type="Gene3D" id="1.10.10.10">
    <property type="entry name" value="Winged helix-like DNA-binding domain superfamily/Winged helix DNA-binding domain"/>
    <property type="match status" value="1"/>
</dbReference>
<dbReference type="GO" id="GO:0008483">
    <property type="term" value="F:transaminase activity"/>
    <property type="evidence" value="ECO:0007669"/>
    <property type="project" value="UniProtKB-KW"/>
</dbReference>
<keyword evidence="5" id="KW-0804">Transcription</keyword>
<evidence type="ECO:0000313" key="8">
    <source>
        <dbReference type="EMBL" id="GAA1700646.1"/>
    </source>
</evidence>
<dbReference type="InterPro" id="IPR051446">
    <property type="entry name" value="HTH_trans_reg/aminotransferase"/>
</dbReference>
<dbReference type="PANTHER" id="PTHR46577">
    <property type="entry name" value="HTH-TYPE TRANSCRIPTIONAL REGULATORY PROTEIN GABR"/>
    <property type="match status" value="1"/>
</dbReference>
<dbReference type="InterPro" id="IPR015421">
    <property type="entry name" value="PyrdxlP-dep_Trfase_major"/>
</dbReference>
<dbReference type="InterPro" id="IPR036390">
    <property type="entry name" value="WH_DNA-bd_sf"/>
</dbReference>
<keyword evidence="8" id="KW-0032">Aminotransferase</keyword>
<dbReference type="Pfam" id="PF00155">
    <property type="entry name" value="Aminotran_1_2"/>
    <property type="match status" value="1"/>
</dbReference>
<evidence type="ECO:0000256" key="1">
    <source>
        <dbReference type="ARBA" id="ARBA00005384"/>
    </source>
</evidence>
<sequence length="477" mass="51580">MLFAVTESAAHGPRVSGLDLHLGSVGQPGRNVRAGLMASFREAIRSGRLAPGTRLPPSRVLAADLGLGRSTVVRVYSELINEGWLTALHGSGTEVSQRSEELAGRRARPRVPPPRPRLVHDLRPGWPDLSSFPREEWIRAVKRTVTNAPFEAFGYLDPHGRSELRDAVARYLARARGLRAAADNVVVCSGAAEALRLIAAVLVKAGVTRVAIEEFCLHTQRPALLKAGIEPVLLPVDGDGADLSALDEIPDLGAVLLTPSHQFPLGVALQSDRRAAVVDWARRRGTLVIEDDYDGEFRYDRSPVGALQGLDHDRVVYLGTASKSLAPGLRLGWLVVPDRLVGSIVAEKGWAEESVGFVSQLAMTDFIESGAYDRHIRAMRTQYRRRREQLLEAISRHCPTTRVTGMAAGLHVLLEQPGVSGAELVRRAAREQVAIEPLDLFRNPGCTSGRDGVVVGFAAPSASGWSGALDALVRALR</sequence>
<feature type="region of interest" description="Disordered" evidence="6">
    <location>
        <begin position="95"/>
        <end position="119"/>
    </location>
</feature>
<dbReference type="Pfam" id="PF00392">
    <property type="entry name" value="GntR"/>
    <property type="match status" value="1"/>
</dbReference>
<keyword evidence="3" id="KW-0805">Transcription regulation</keyword>
<organism evidence="8 9">
    <name type="scientific">Kribbella yunnanensis</name>
    <dbReference type="NCBI Taxonomy" id="190194"/>
    <lineage>
        <taxon>Bacteria</taxon>
        <taxon>Bacillati</taxon>
        <taxon>Actinomycetota</taxon>
        <taxon>Actinomycetes</taxon>
        <taxon>Propionibacteriales</taxon>
        <taxon>Kribbellaceae</taxon>
        <taxon>Kribbella</taxon>
    </lineage>
</organism>
<dbReference type="CDD" id="cd07377">
    <property type="entry name" value="WHTH_GntR"/>
    <property type="match status" value="1"/>
</dbReference>
<dbReference type="InterPro" id="IPR015424">
    <property type="entry name" value="PyrdxlP-dep_Trfase"/>
</dbReference>
<dbReference type="CDD" id="cd00609">
    <property type="entry name" value="AAT_like"/>
    <property type="match status" value="1"/>
</dbReference>
<keyword evidence="9" id="KW-1185">Reference proteome</keyword>
<evidence type="ECO:0000256" key="6">
    <source>
        <dbReference type="SAM" id="MobiDB-lite"/>
    </source>
</evidence>
<keyword evidence="8" id="KW-0808">Transferase</keyword>
<dbReference type="InterPro" id="IPR000524">
    <property type="entry name" value="Tscrpt_reg_HTH_GntR"/>
</dbReference>
<feature type="domain" description="HTH gntR-type" evidence="7">
    <location>
        <begin position="30"/>
        <end position="98"/>
    </location>
</feature>
<evidence type="ECO:0000256" key="3">
    <source>
        <dbReference type="ARBA" id="ARBA00023015"/>
    </source>
</evidence>
<dbReference type="PANTHER" id="PTHR46577:SF1">
    <property type="entry name" value="HTH-TYPE TRANSCRIPTIONAL REGULATORY PROTEIN GABR"/>
    <property type="match status" value="1"/>
</dbReference>
<evidence type="ECO:0000256" key="5">
    <source>
        <dbReference type="ARBA" id="ARBA00023163"/>
    </source>
</evidence>
<dbReference type="InterPro" id="IPR004839">
    <property type="entry name" value="Aminotransferase_I/II_large"/>
</dbReference>
<keyword evidence="4" id="KW-0238">DNA-binding</keyword>
<evidence type="ECO:0000313" key="9">
    <source>
        <dbReference type="Proteomes" id="UP001500280"/>
    </source>
</evidence>
<evidence type="ECO:0000259" key="7">
    <source>
        <dbReference type="PROSITE" id="PS50949"/>
    </source>
</evidence>
<reference evidence="9" key="1">
    <citation type="journal article" date="2019" name="Int. J. Syst. Evol. Microbiol.">
        <title>The Global Catalogue of Microorganisms (GCM) 10K type strain sequencing project: providing services to taxonomists for standard genome sequencing and annotation.</title>
        <authorList>
            <consortium name="The Broad Institute Genomics Platform"/>
            <consortium name="The Broad Institute Genome Sequencing Center for Infectious Disease"/>
            <person name="Wu L."/>
            <person name="Ma J."/>
        </authorList>
    </citation>
    <scope>NUCLEOTIDE SEQUENCE [LARGE SCALE GENOMIC DNA]</scope>
    <source>
        <strain evidence="9">JCM 14307</strain>
    </source>
</reference>
<gene>
    <name evidence="8" type="ORF">GCM10009745_54470</name>
</gene>
<name>A0ABP4UBR8_9ACTN</name>
<dbReference type="SUPFAM" id="SSF53383">
    <property type="entry name" value="PLP-dependent transferases"/>
    <property type="match status" value="1"/>
</dbReference>
<accession>A0ABP4UBR8</accession>
<protein>
    <submittedName>
        <fullName evidence="8">PLP-dependent aminotransferase family protein</fullName>
    </submittedName>
</protein>
<dbReference type="Proteomes" id="UP001500280">
    <property type="component" value="Unassembled WGS sequence"/>
</dbReference>